<name>A0A087UZ46_STEMI</name>
<evidence type="ECO:0000313" key="1">
    <source>
        <dbReference type="EMBL" id="KFM82635.1"/>
    </source>
</evidence>
<dbReference type="Proteomes" id="UP000054359">
    <property type="component" value="Unassembled WGS sequence"/>
</dbReference>
<feature type="non-terminal residue" evidence="1">
    <location>
        <position position="149"/>
    </location>
</feature>
<protein>
    <submittedName>
        <fullName evidence="1">Uncharacterized protein</fullName>
    </submittedName>
</protein>
<dbReference type="AlphaFoldDB" id="A0A087UZ46"/>
<keyword evidence="2" id="KW-1185">Reference proteome</keyword>
<evidence type="ECO:0000313" key="2">
    <source>
        <dbReference type="Proteomes" id="UP000054359"/>
    </source>
</evidence>
<proteinExistence type="predicted"/>
<gene>
    <name evidence="1" type="ORF">X975_04605</name>
</gene>
<accession>A0A087UZ46</accession>
<organism evidence="1 2">
    <name type="scientific">Stegodyphus mimosarum</name>
    <name type="common">African social velvet spider</name>
    <dbReference type="NCBI Taxonomy" id="407821"/>
    <lineage>
        <taxon>Eukaryota</taxon>
        <taxon>Metazoa</taxon>
        <taxon>Ecdysozoa</taxon>
        <taxon>Arthropoda</taxon>
        <taxon>Chelicerata</taxon>
        <taxon>Arachnida</taxon>
        <taxon>Araneae</taxon>
        <taxon>Araneomorphae</taxon>
        <taxon>Entelegynae</taxon>
        <taxon>Eresoidea</taxon>
        <taxon>Eresidae</taxon>
        <taxon>Stegodyphus</taxon>
    </lineage>
</organism>
<dbReference type="EMBL" id="KK122388">
    <property type="protein sequence ID" value="KFM82635.1"/>
    <property type="molecule type" value="Genomic_DNA"/>
</dbReference>
<sequence length="149" mass="16002">MDAVQVDDLLLTSVSLLAGAKEGVELLASGDLINKALIIQASFLNPLQNSSRLSFPSLSVSSFVKSWSTRCCAASLSAVSPSFPCILWMARTMSNISSLVTYPSLSKSYKLKAQLSFSSIVPLVVMDMAKMNSLNVITPFLSMSKTLKT</sequence>
<reference evidence="1 2" key="1">
    <citation type="submission" date="2013-11" db="EMBL/GenBank/DDBJ databases">
        <title>Genome sequencing of Stegodyphus mimosarum.</title>
        <authorList>
            <person name="Bechsgaard J."/>
        </authorList>
    </citation>
    <scope>NUCLEOTIDE SEQUENCE [LARGE SCALE GENOMIC DNA]</scope>
</reference>